<dbReference type="AlphaFoldDB" id="A0A0L6VP01"/>
<dbReference type="EMBL" id="LAVV01002999">
    <property type="protein sequence ID" value="KNZ62439.1"/>
    <property type="molecule type" value="Genomic_DNA"/>
</dbReference>
<name>A0A0L6VP01_9BASI</name>
<dbReference type="Proteomes" id="UP000037035">
    <property type="component" value="Unassembled WGS sequence"/>
</dbReference>
<reference evidence="2 3" key="1">
    <citation type="submission" date="2015-08" db="EMBL/GenBank/DDBJ databases">
        <title>Next Generation Sequencing and Analysis of the Genome of Puccinia sorghi L Schw, the Causal Agent of Maize Common Rust.</title>
        <authorList>
            <person name="Rochi L."/>
            <person name="Burguener G."/>
            <person name="Darino M."/>
            <person name="Turjanski A."/>
            <person name="Kreff E."/>
            <person name="Dieguez M.J."/>
            <person name="Sacco F."/>
        </authorList>
    </citation>
    <scope>NUCLEOTIDE SEQUENCE [LARGE SCALE GENOMIC DNA]</scope>
    <source>
        <strain evidence="2 3">RO10H11247</strain>
    </source>
</reference>
<feature type="compositionally biased region" description="Low complexity" evidence="1">
    <location>
        <begin position="1"/>
        <end position="14"/>
    </location>
</feature>
<evidence type="ECO:0000313" key="2">
    <source>
        <dbReference type="EMBL" id="KNZ62439.1"/>
    </source>
</evidence>
<sequence>MTSTHTRSTVVSHSQLAYKDKCDEQRTISRDPLASKPASLSLSPQLTITPSDSLALPSPKSPGTVNTIQFPSSSPTLILPPTHLTSGDPNEKSNPWAAFDRLIKHWLTTQFEPEATPTDPDLSTIPELDILLDREEVWEKLLNIRARIRPSFLIIYYYYYYYLTHRIMTNKQISIGIHSTELIEYMRRRICELQPQKNLNHSRIPFGKAKSITHTSLGQSVKKKTHHTAFRLFRFDHRQPPSISDKLGKNPVYLLGSRIWASVIEACRYTKDNFDHNEILASLLCIQHIVVASWMERMNKSEFDLICKHCKSSQTRTSETTRSKIIRIGYPFHKTSQIELFKLQSIEDFNAMVLTNDRRQSKIHSVYQTSGSADDFSLKGFKIERISAHHVLNQNQQSRQNKFSSLSKATLLKNLNYNHDNKKSEQMLNYEYDRRRGQSLDPLTSLTRSNVDPMEEQIYKQSVKEARPIGGFLEQMNQNFQHTRKSFTLDKLFNYRHHPCQQHHPSPPKPDPARPKSVDLIRSYARPSPSTLTLQEIAIEFNLLCLNQLFVSSAFASYVIWHSSQRKGNFFFICFGCANWDTYFFLFLTENFKLNCLKKKVLSPTNRECAG</sequence>
<keyword evidence="3" id="KW-1185">Reference proteome</keyword>
<dbReference type="OrthoDB" id="2507531at2759"/>
<feature type="compositionally biased region" description="Basic and acidic residues" evidence="1">
    <location>
        <begin position="18"/>
        <end position="29"/>
    </location>
</feature>
<accession>A0A0L6VP01</accession>
<feature type="compositionally biased region" description="Low complexity" evidence="1">
    <location>
        <begin position="32"/>
        <end position="46"/>
    </location>
</feature>
<feature type="region of interest" description="Disordered" evidence="1">
    <location>
        <begin position="1"/>
        <end position="46"/>
    </location>
</feature>
<evidence type="ECO:0000256" key="1">
    <source>
        <dbReference type="SAM" id="MobiDB-lite"/>
    </source>
</evidence>
<gene>
    <name evidence="2" type="ORF">VP01_126g5</name>
</gene>
<comment type="caution">
    <text evidence="2">The sequence shown here is derived from an EMBL/GenBank/DDBJ whole genome shotgun (WGS) entry which is preliminary data.</text>
</comment>
<dbReference type="VEuPathDB" id="FungiDB:VP01_126g5"/>
<organism evidence="2 3">
    <name type="scientific">Puccinia sorghi</name>
    <dbReference type="NCBI Taxonomy" id="27349"/>
    <lineage>
        <taxon>Eukaryota</taxon>
        <taxon>Fungi</taxon>
        <taxon>Dikarya</taxon>
        <taxon>Basidiomycota</taxon>
        <taxon>Pucciniomycotina</taxon>
        <taxon>Pucciniomycetes</taxon>
        <taxon>Pucciniales</taxon>
        <taxon>Pucciniaceae</taxon>
        <taxon>Puccinia</taxon>
    </lineage>
</organism>
<protein>
    <submittedName>
        <fullName evidence="2">Uncharacterized protein</fullName>
    </submittedName>
</protein>
<proteinExistence type="predicted"/>
<evidence type="ECO:0000313" key="3">
    <source>
        <dbReference type="Proteomes" id="UP000037035"/>
    </source>
</evidence>